<sequence length="86" mass="9649">MVDADTPVNPDGVDRMAIATSIERDHLSGTLLIFGGVNNIKTPKIAKYSLPILANKDIVEMHSSYTVETLHKKQDRYLLLLRKFPL</sequence>
<gene>
    <name evidence="1" type="ORF">DEBURN_LOCUS8500</name>
</gene>
<evidence type="ECO:0000313" key="2">
    <source>
        <dbReference type="Proteomes" id="UP000789706"/>
    </source>
</evidence>
<dbReference type="Proteomes" id="UP000789706">
    <property type="component" value="Unassembled WGS sequence"/>
</dbReference>
<dbReference type="EMBL" id="CAJVPK010001265">
    <property type="protein sequence ID" value="CAG8579418.1"/>
    <property type="molecule type" value="Genomic_DNA"/>
</dbReference>
<name>A0A9N9BTQ9_9GLOM</name>
<reference evidence="1" key="1">
    <citation type="submission" date="2021-06" db="EMBL/GenBank/DDBJ databases">
        <authorList>
            <person name="Kallberg Y."/>
            <person name="Tangrot J."/>
            <person name="Rosling A."/>
        </authorList>
    </citation>
    <scope>NUCLEOTIDE SEQUENCE</scope>
    <source>
        <strain evidence="1">AZ414A</strain>
    </source>
</reference>
<protein>
    <submittedName>
        <fullName evidence="1">10651_t:CDS:1</fullName>
    </submittedName>
</protein>
<proteinExistence type="predicted"/>
<accession>A0A9N9BTQ9</accession>
<evidence type="ECO:0000313" key="1">
    <source>
        <dbReference type="EMBL" id="CAG8579418.1"/>
    </source>
</evidence>
<comment type="caution">
    <text evidence="1">The sequence shown here is derived from an EMBL/GenBank/DDBJ whole genome shotgun (WGS) entry which is preliminary data.</text>
</comment>
<keyword evidence="2" id="KW-1185">Reference proteome</keyword>
<dbReference type="AlphaFoldDB" id="A0A9N9BTQ9"/>
<organism evidence="1 2">
    <name type="scientific">Diversispora eburnea</name>
    <dbReference type="NCBI Taxonomy" id="1213867"/>
    <lineage>
        <taxon>Eukaryota</taxon>
        <taxon>Fungi</taxon>
        <taxon>Fungi incertae sedis</taxon>
        <taxon>Mucoromycota</taxon>
        <taxon>Glomeromycotina</taxon>
        <taxon>Glomeromycetes</taxon>
        <taxon>Diversisporales</taxon>
        <taxon>Diversisporaceae</taxon>
        <taxon>Diversispora</taxon>
    </lineage>
</organism>